<reference evidence="3" key="1">
    <citation type="journal article" date="2009" name="Rice">
        <title>De Novo Next Generation Sequencing of Plant Genomes.</title>
        <authorList>
            <person name="Rounsley S."/>
            <person name="Marri P.R."/>
            <person name="Yu Y."/>
            <person name="He R."/>
            <person name="Sisneros N."/>
            <person name="Goicoechea J.L."/>
            <person name="Lee S.J."/>
            <person name="Angelova A."/>
            <person name="Kudrna D."/>
            <person name="Luo M."/>
            <person name="Affourtit J."/>
            <person name="Desany B."/>
            <person name="Knight J."/>
            <person name="Niazi F."/>
            <person name="Egholm M."/>
            <person name="Wing R.A."/>
        </authorList>
    </citation>
    <scope>NUCLEOTIDE SEQUENCE [LARGE SCALE GENOMIC DNA]</scope>
    <source>
        <strain evidence="3">cv. IRGC 105608</strain>
    </source>
</reference>
<dbReference type="Pfam" id="PF01370">
    <property type="entry name" value="Epimerase"/>
    <property type="match status" value="1"/>
</dbReference>
<evidence type="ECO:0000256" key="1">
    <source>
        <dbReference type="ARBA" id="ARBA00023002"/>
    </source>
</evidence>
<dbReference type="STRING" id="65489.A0A0D3HC00"/>
<dbReference type="eggNOG" id="KOG1203">
    <property type="taxonomic scope" value="Eukaryota"/>
</dbReference>
<evidence type="ECO:0000313" key="4">
    <source>
        <dbReference type="Proteomes" id="UP000026960"/>
    </source>
</evidence>
<dbReference type="EnsemblPlants" id="OBART10G04920.1">
    <property type="protein sequence ID" value="OBART10G04920.1"/>
    <property type="gene ID" value="OBART10G04920"/>
</dbReference>
<dbReference type="PANTHER" id="PTHR47378">
    <property type="entry name" value="DIVINYL CHLOROPHYLLIDE A 8-VINYL-REDUCTASE, CHLOROPLASTIC"/>
    <property type="match status" value="1"/>
</dbReference>
<name>A0A0D3HC00_9ORYZ</name>
<keyword evidence="4" id="KW-1185">Reference proteome</keyword>
<organism evidence="3">
    <name type="scientific">Oryza barthii</name>
    <dbReference type="NCBI Taxonomy" id="65489"/>
    <lineage>
        <taxon>Eukaryota</taxon>
        <taxon>Viridiplantae</taxon>
        <taxon>Streptophyta</taxon>
        <taxon>Embryophyta</taxon>
        <taxon>Tracheophyta</taxon>
        <taxon>Spermatophyta</taxon>
        <taxon>Magnoliopsida</taxon>
        <taxon>Liliopsida</taxon>
        <taxon>Poales</taxon>
        <taxon>Poaceae</taxon>
        <taxon>BOP clade</taxon>
        <taxon>Oryzoideae</taxon>
        <taxon>Oryzeae</taxon>
        <taxon>Oryzinae</taxon>
        <taxon>Oryza</taxon>
    </lineage>
</organism>
<dbReference type="HOGENOM" id="CLU_1799395_0_0_1"/>
<dbReference type="Gramene" id="OBART10G04920.1">
    <property type="protein sequence ID" value="OBART10G04920.1"/>
    <property type="gene ID" value="OBART10G04920"/>
</dbReference>
<accession>A0A0D3HC00</accession>
<proteinExistence type="predicted"/>
<dbReference type="PaxDb" id="65489-OBART10G04920.1"/>
<dbReference type="PANTHER" id="PTHR47378:SF1">
    <property type="entry name" value="DIVINYL CHLOROPHYLLIDE A 8-VINYL-REDUCTASE, CHLOROPLASTIC"/>
    <property type="match status" value="1"/>
</dbReference>
<dbReference type="InterPro" id="IPR044201">
    <property type="entry name" value="DVR-like"/>
</dbReference>
<dbReference type="InterPro" id="IPR036291">
    <property type="entry name" value="NAD(P)-bd_dom_sf"/>
</dbReference>
<dbReference type="GO" id="GO:0016491">
    <property type="term" value="F:oxidoreductase activity"/>
    <property type="evidence" value="ECO:0007669"/>
    <property type="project" value="UniProtKB-KW"/>
</dbReference>
<dbReference type="InterPro" id="IPR001509">
    <property type="entry name" value="Epimerase_deHydtase"/>
</dbReference>
<dbReference type="Proteomes" id="UP000026960">
    <property type="component" value="Chromosome 10"/>
</dbReference>
<keyword evidence="1" id="KW-0560">Oxidoreductase</keyword>
<feature type="domain" description="NAD-dependent epimerase/dehydratase" evidence="2">
    <location>
        <begin position="56"/>
        <end position="140"/>
    </location>
</feature>
<dbReference type="SUPFAM" id="SSF51735">
    <property type="entry name" value="NAD(P)-binding Rossmann-fold domains"/>
    <property type="match status" value="1"/>
</dbReference>
<evidence type="ECO:0000313" key="3">
    <source>
        <dbReference type="EnsemblPlants" id="OBART10G04920.1"/>
    </source>
</evidence>
<dbReference type="AlphaFoldDB" id="A0A0D3HC00"/>
<protein>
    <recommendedName>
        <fullName evidence="2">NAD-dependent epimerase/dehydratase domain-containing protein</fullName>
    </recommendedName>
</protein>
<evidence type="ECO:0000259" key="2">
    <source>
        <dbReference type="Pfam" id="PF01370"/>
    </source>
</evidence>
<dbReference type="Gene3D" id="3.40.50.720">
    <property type="entry name" value="NAD(P)-binding Rossmann-like Domain"/>
    <property type="match status" value="1"/>
</dbReference>
<sequence>MPSPSTFLSFPLDPSPALLLPWPPSSSHPPLRLVLSSSARPAVQPFRSQVSSETSMLVMGVAGYIGRFVVHELLRWVHPMVAIARSQSGLHGCNGPDEVVANLTPFRVVFSDVTEAGMLFAELSTIASVSMLAANVHTRVNRSH</sequence>
<reference evidence="3" key="2">
    <citation type="submission" date="2015-03" db="UniProtKB">
        <authorList>
            <consortium name="EnsemblPlants"/>
        </authorList>
    </citation>
    <scope>IDENTIFICATION</scope>
</reference>